<dbReference type="OrthoDB" id="9803237at2"/>
<evidence type="ECO:0000256" key="4">
    <source>
        <dbReference type="ARBA" id="ARBA00022695"/>
    </source>
</evidence>
<keyword evidence="10" id="KW-1185">Reference proteome</keyword>
<dbReference type="InterPro" id="IPR041931">
    <property type="entry name" value="DNA_pol3_alpha_thumb_dom"/>
</dbReference>
<dbReference type="Pfam" id="PF17657">
    <property type="entry name" value="DNA_pol3_finger"/>
    <property type="match status" value="1"/>
</dbReference>
<keyword evidence="3" id="KW-0808">Transferase</keyword>
<dbReference type="Gene3D" id="1.10.10.1600">
    <property type="entry name" value="Bacterial DNA polymerase III alpha subunit, thumb domain"/>
    <property type="match status" value="1"/>
</dbReference>
<accession>A0A1Y1S2W5</accession>
<keyword evidence="4" id="KW-0548">Nucleotidyltransferase</keyword>
<evidence type="ECO:0000313" key="10">
    <source>
        <dbReference type="Proteomes" id="UP000192343"/>
    </source>
</evidence>
<dbReference type="Gene3D" id="1.10.150.870">
    <property type="match status" value="1"/>
</dbReference>
<dbReference type="RefSeq" id="WP_083047313.1">
    <property type="nucleotide sequence ID" value="NZ_MWQY01000001.1"/>
</dbReference>
<dbReference type="PANTHER" id="PTHR32294:SF0">
    <property type="entry name" value="DNA POLYMERASE III SUBUNIT ALPHA"/>
    <property type="match status" value="1"/>
</dbReference>
<dbReference type="SUPFAM" id="SSF89550">
    <property type="entry name" value="PHP domain-like"/>
    <property type="match status" value="1"/>
</dbReference>
<dbReference type="InterPro" id="IPR016195">
    <property type="entry name" value="Pol/histidinol_Pase-like"/>
</dbReference>
<proteinExistence type="predicted"/>
<dbReference type="AlphaFoldDB" id="A0A1Y1S2W5"/>
<dbReference type="InterPro" id="IPR040982">
    <property type="entry name" value="DNA_pol3_finger"/>
</dbReference>
<sequence length="1138" mass="128814">MPEFVHLHNHSDYSLLDGAASIDKLVDKAAGLGMKHLALTDHGNMFGVLRFYKACKNKGINPIIGCEFYVAPKSRLVKSGSENQNKYYHLVLLAKNRQGYQNLLVLVSRGYLDGFYYKPRIDNELLQEHAEGLICTSACLAGEIPTHLLNGQYEEARKTAEFYRELFGPEGFYLELQDHGIPEQKQVNPRIIELSRETGIPLIATNDIHYLEKDHAEAQDILICIGTGKKVSDEKRMRFDSQEFYFKTPDEMAAIFRDTPEAISNTLKIAEQCSLEIPLPGPLLPDYEIPEDFSSPEEYMRHIVFQGLARLYPEITEEIRKRAEYELSVIQGMGFTGYFLIVWDFIDFARNSGIPVGPGRGSGAGSLVAYAMRITDIDPLKYNLLFERFLNPERISMPDFDVDFCFERRGEVIDYVTRKYGADKVGAICTFGTLKTKAVLKDVARVLDIPFNESNEISKLVPDGPKINLEKALEMEPRLKDYREKGGIYRRLIDTALVLEGMNRHSSTHACGMVIGRSKLTDYVPLYKDSKTGQVSTEFTMDQLEECGLVKMDFLGLKTLTLIKNTEKLIHKIDPGFDIEKIPEDDPSTFKMLGEGKSTAVFQFESSGMQGILKQAKPSSIEELIALNALYRPGPMQFIPQYIDSKMGRAPIRYPHPDLQEVLEPTYGVIVYQEQVMQVAQIIGGFSLGKADILRRAMGKKKEKEMEKMKKEFLEGAAVRGYDKKLADDIFEMLKPFAGYGFNKSHAAAYSVVAYKTAYLKANYPAEFMAANLTNEINSPDAFSDYLTSTKEMGIEILPPDINLSEKTFTVVDGKIFYGLQGIKNVGTGAVEEIIRIREEEGPYDSFTDFLDRIDLKLVNRRVIETLIQAGLFDRFGLNRATLLGNLEQVLEWTIKQKESREFGQTSLFDPADEASLSSFEFDPREEFDQMELLRMEKENLGNYFSGHPLDKYRDIFKKCVSLNVSRAENAAADKTYTLLGMIKSLRTIITKKGDQMAFAMYEDFNGSMELIFFPKTWAQLRDVVSVDMVTGLEGKIDKNKEDPKFLVDRIVDPAELKESTVSEIHIRISRDVHDEELLYEFRSALIEHSGDCSVYLHLGNGSAGREVIIRANAQLSTSPEVIPKIGSHPLIEEVWKE</sequence>
<dbReference type="GO" id="GO:0008408">
    <property type="term" value="F:3'-5' exonuclease activity"/>
    <property type="evidence" value="ECO:0007669"/>
    <property type="project" value="InterPro"/>
</dbReference>
<dbReference type="InterPro" id="IPR003141">
    <property type="entry name" value="Pol/His_phosphatase_N"/>
</dbReference>
<dbReference type="EC" id="2.7.7.7" evidence="1"/>
<keyword evidence="6" id="KW-0239">DNA-directed DNA polymerase</keyword>
<dbReference type="EMBL" id="MWQY01000001">
    <property type="protein sequence ID" value="ORC38311.1"/>
    <property type="molecule type" value="Genomic_DNA"/>
</dbReference>
<evidence type="ECO:0000256" key="1">
    <source>
        <dbReference type="ARBA" id="ARBA00012417"/>
    </source>
</evidence>
<evidence type="ECO:0000256" key="7">
    <source>
        <dbReference type="ARBA" id="ARBA00049244"/>
    </source>
</evidence>
<evidence type="ECO:0000256" key="6">
    <source>
        <dbReference type="ARBA" id="ARBA00022932"/>
    </source>
</evidence>
<evidence type="ECO:0000256" key="5">
    <source>
        <dbReference type="ARBA" id="ARBA00022705"/>
    </source>
</evidence>
<dbReference type="InterPro" id="IPR011708">
    <property type="entry name" value="DNA_pol3_alpha_NTPase_dom"/>
</dbReference>
<dbReference type="NCBIfam" id="TIGR00594">
    <property type="entry name" value="polc"/>
    <property type="match status" value="1"/>
</dbReference>
<dbReference type="NCBIfam" id="NF005298">
    <property type="entry name" value="PRK06826.1"/>
    <property type="match status" value="1"/>
</dbReference>
<evidence type="ECO:0000256" key="2">
    <source>
        <dbReference type="ARBA" id="ARBA00019114"/>
    </source>
</evidence>
<dbReference type="InterPro" id="IPR029460">
    <property type="entry name" value="DNAPol_HHH"/>
</dbReference>
<gene>
    <name evidence="9" type="ORF">B4O97_00710</name>
</gene>
<dbReference type="GO" id="GO:0006260">
    <property type="term" value="P:DNA replication"/>
    <property type="evidence" value="ECO:0007669"/>
    <property type="project" value="UniProtKB-KW"/>
</dbReference>
<feature type="domain" description="Polymerase/histidinol phosphatase N-terminal" evidence="8">
    <location>
        <begin position="5"/>
        <end position="72"/>
    </location>
</feature>
<dbReference type="CDD" id="cd04485">
    <property type="entry name" value="DnaE_OBF"/>
    <property type="match status" value="1"/>
</dbReference>
<dbReference type="CDD" id="cd12113">
    <property type="entry name" value="PHP_PolIIIA_DnaE3"/>
    <property type="match status" value="1"/>
</dbReference>
<dbReference type="NCBIfam" id="NF004226">
    <property type="entry name" value="PRK05673.1"/>
    <property type="match status" value="1"/>
</dbReference>
<evidence type="ECO:0000259" key="8">
    <source>
        <dbReference type="SMART" id="SM00481"/>
    </source>
</evidence>
<protein>
    <recommendedName>
        <fullName evidence="2">DNA polymerase III subunit alpha</fullName>
        <ecNumber evidence="1">2.7.7.7</ecNumber>
    </recommendedName>
</protein>
<dbReference type="SMART" id="SM00481">
    <property type="entry name" value="POLIIIAc"/>
    <property type="match status" value="1"/>
</dbReference>
<dbReference type="Gene3D" id="3.20.20.140">
    <property type="entry name" value="Metal-dependent hydrolases"/>
    <property type="match status" value="1"/>
</dbReference>
<dbReference type="Pfam" id="PF07733">
    <property type="entry name" value="DNA_pol3_alpha"/>
    <property type="match status" value="1"/>
</dbReference>
<dbReference type="Pfam" id="PF02811">
    <property type="entry name" value="PHP"/>
    <property type="match status" value="1"/>
</dbReference>
<dbReference type="STRING" id="1963862.B4O97_00710"/>
<dbReference type="GO" id="GO:0003887">
    <property type="term" value="F:DNA-directed DNA polymerase activity"/>
    <property type="evidence" value="ECO:0007669"/>
    <property type="project" value="UniProtKB-KW"/>
</dbReference>
<dbReference type="Pfam" id="PF14579">
    <property type="entry name" value="HHH_6"/>
    <property type="match status" value="1"/>
</dbReference>
<dbReference type="PANTHER" id="PTHR32294">
    <property type="entry name" value="DNA POLYMERASE III SUBUNIT ALPHA"/>
    <property type="match status" value="1"/>
</dbReference>
<reference evidence="9 10" key="1">
    <citation type="submission" date="2017-03" db="EMBL/GenBank/DDBJ databases">
        <title>Draft Genome sequence of Marispirochaeta sp. strain JC444.</title>
        <authorList>
            <person name="Shivani Y."/>
            <person name="Subhash Y."/>
            <person name="Sasikala C."/>
            <person name="Ramana C."/>
        </authorList>
    </citation>
    <scope>NUCLEOTIDE SEQUENCE [LARGE SCALE GENOMIC DNA]</scope>
    <source>
        <strain evidence="9 10">JC444</strain>
    </source>
</reference>
<keyword evidence="5" id="KW-0235">DNA replication</keyword>
<name>A0A1Y1S2W5_9SPIO</name>
<evidence type="ECO:0000313" key="9">
    <source>
        <dbReference type="EMBL" id="ORC38311.1"/>
    </source>
</evidence>
<comment type="catalytic activity">
    <reaction evidence="7">
        <text>DNA(n) + a 2'-deoxyribonucleoside 5'-triphosphate = DNA(n+1) + diphosphate</text>
        <dbReference type="Rhea" id="RHEA:22508"/>
        <dbReference type="Rhea" id="RHEA-COMP:17339"/>
        <dbReference type="Rhea" id="RHEA-COMP:17340"/>
        <dbReference type="ChEBI" id="CHEBI:33019"/>
        <dbReference type="ChEBI" id="CHEBI:61560"/>
        <dbReference type="ChEBI" id="CHEBI:173112"/>
        <dbReference type="EC" id="2.7.7.7"/>
    </reaction>
</comment>
<dbReference type="InterPro" id="IPR004805">
    <property type="entry name" value="DnaE2/DnaE/PolC"/>
</dbReference>
<organism evidence="9 10">
    <name type="scientific">Marispirochaeta aestuarii</name>
    <dbReference type="NCBI Taxonomy" id="1963862"/>
    <lineage>
        <taxon>Bacteria</taxon>
        <taxon>Pseudomonadati</taxon>
        <taxon>Spirochaetota</taxon>
        <taxon>Spirochaetia</taxon>
        <taxon>Spirochaetales</taxon>
        <taxon>Spirochaetaceae</taxon>
        <taxon>Marispirochaeta</taxon>
    </lineage>
</organism>
<dbReference type="InterPro" id="IPR004013">
    <property type="entry name" value="PHP_dom"/>
</dbReference>
<comment type="caution">
    <text evidence="9">The sequence shown here is derived from an EMBL/GenBank/DDBJ whole genome shotgun (WGS) entry which is preliminary data.</text>
</comment>
<evidence type="ECO:0000256" key="3">
    <source>
        <dbReference type="ARBA" id="ARBA00022679"/>
    </source>
</evidence>
<dbReference type="Proteomes" id="UP000192343">
    <property type="component" value="Unassembled WGS sequence"/>
</dbReference>